<evidence type="ECO:0000313" key="3">
    <source>
        <dbReference type="Proteomes" id="UP000269134"/>
    </source>
</evidence>
<gene>
    <name evidence="2" type="ORF">EA795_11410</name>
</gene>
<dbReference type="PROSITE" id="PS50164">
    <property type="entry name" value="GIY_YIG"/>
    <property type="match status" value="1"/>
</dbReference>
<proteinExistence type="predicted"/>
<evidence type="ECO:0000313" key="2">
    <source>
        <dbReference type="EMBL" id="RMI00562.1"/>
    </source>
</evidence>
<dbReference type="GeneID" id="84609648"/>
<protein>
    <submittedName>
        <fullName evidence="2">GIY-YIG nuclease family protein</fullName>
    </submittedName>
</protein>
<dbReference type="RefSeq" id="WP_122077364.1">
    <property type="nucleotide sequence ID" value="NZ_RFFL01000008.1"/>
</dbReference>
<keyword evidence="3" id="KW-1185">Reference proteome</keyword>
<organism evidence="2 3">
    <name type="scientific">Stutzerimonas nitrititolerans</name>
    <dbReference type="NCBI Taxonomy" id="2482751"/>
    <lineage>
        <taxon>Bacteria</taxon>
        <taxon>Pseudomonadati</taxon>
        <taxon>Pseudomonadota</taxon>
        <taxon>Gammaproteobacteria</taxon>
        <taxon>Pseudomonadales</taxon>
        <taxon>Pseudomonadaceae</taxon>
        <taxon>Stutzerimonas</taxon>
    </lineage>
</organism>
<dbReference type="CDD" id="cd10440">
    <property type="entry name" value="GIY-YIG_COG3680"/>
    <property type="match status" value="1"/>
</dbReference>
<dbReference type="InterPro" id="IPR000305">
    <property type="entry name" value="GIY-YIG_endonuc"/>
</dbReference>
<sequence length="192" mass="20687">MTDTAYYIYALKDPRQSPARPFYIGKGTGTRAWDHVARVDETRKGKRIQKIHAAGHDVVTSLLADGLSEIQALKLEAELISAFGTESTGGLLTNSVIPSGTTTVAPKGVVLPTGVREKAQLGLAFLKEAILELAQANPNGVLNSEAARALGLQSDYLGGSKDYLSWSLLGLLMRDGRMKRKDGSRRHVAQVK</sequence>
<comment type="caution">
    <text evidence="2">The sequence shown here is derived from an EMBL/GenBank/DDBJ whole genome shotgun (WGS) entry which is preliminary data.</text>
</comment>
<name>A0ABX9V405_9GAMM</name>
<accession>A0ABX9V405</accession>
<dbReference type="Pfam" id="PF22945">
    <property type="entry name" value="LEM-3_GIY-YIG"/>
    <property type="match status" value="1"/>
</dbReference>
<evidence type="ECO:0000259" key="1">
    <source>
        <dbReference type="PROSITE" id="PS50164"/>
    </source>
</evidence>
<dbReference type="EMBL" id="RFFL01000008">
    <property type="protein sequence ID" value="RMI00562.1"/>
    <property type="molecule type" value="Genomic_DNA"/>
</dbReference>
<feature type="domain" description="GIY-YIG" evidence="1">
    <location>
        <begin position="4"/>
        <end position="89"/>
    </location>
</feature>
<reference evidence="2 3" key="1">
    <citation type="submission" date="2018-10" db="EMBL/GenBank/DDBJ databases">
        <title>Pseudomonas sp. GL14 genome.</title>
        <authorList>
            <person name="Peng J."/>
            <person name="Liu Z.-P."/>
        </authorList>
    </citation>
    <scope>NUCLEOTIDE SEQUENCE [LARGE SCALE GENOMIC DNA]</scope>
    <source>
        <strain evidence="2 3">GL14</strain>
    </source>
</reference>
<dbReference type="Proteomes" id="UP000269134">
    <property type="component" value="Unassembled WGS sequence"/>
</dbReference>